<dbReference type="GO" id="GO:0006178">
    <property type="term" value="P:guanine salvage"/>
    <property type="evidence" value="ECO:0007669"/>
    <property type="project" value="TreeGrafter"/>
</dbReference>
<dbReference type="InterPro" id="IPR000836">
    <property type="entry name" value="PRTase_dom"/>
</dbReference>
<keyword evidence="2" id="KW-0808">Transferase</keyword>
<dbReference type="EC" id="2.4.2.8" evidence="2"/>
<dbReference type="GO" id="GO:0004422">
    <property type="term" value="F:hypoxanthine phosphoribosyltransferase activity"/>
    <property type="evidence" value="ECO:0007669"/>
    <property type="project" value="TreeGrafter"/>
</dbReference>
<dbReference type="GO" id="GO:0032264">
    <property type="term" value="P:IMP salvage"/>
    <property type="evidence" value="ECO:0007669"/>
    <property type="project" value="TreeGrafter"/>
</dbReference>
<reference evidence="2" key="1">
    <citation type="submission" date="2018-06" db="EMBL/GenBank/DDBJ databases">
        <authorList>
            <person name="Zhirakovskaya E."/>
        </authorList>
    </citation>
    <scope>NUCLEOTIDE SEQUENCE</scope>
</reference>
<accession>A0A3B0ZY24</accession>
<dbReference type="EMBL" id="UOFT01000066">
    <property type="protein sequence ID" value="VAW98458.1"/>
    <property type="molecule type" value="Genomic_DNA"/>
</dbReference>
<dbReference type="InterPro" id="IPR050408">
    <property type="entry name" value="HGPRT"/>
</dbReference>
<dbReference type="PANTHER" id="PTHR43340:SF1">
    <property type="entry name" value="HYPOXANTHINE PHOSPHORIBOSYLTRANSFERASE"/>
    <property type="match status" value="1"/>
</dbReference>
<dbReference type="CDD" id="cd06223">
    <property type="entry name" value="PRTases_typeI"/>
    <property type="match status" value="1"/>
</dbReference>
<dbReference type="GO" id="GO:0005829">
    <property type="term" value="C:cytosol"/>
    <property type="evidence" value="ECO:0007669"/>
    <property type="project" value="TreeGrafter"/>
</dbReference>
<dbReference type="InterPro" id="IPR029057">
    <property type="entry name" value="PRTase-like"/>
</dbReference>
<dbReference type="Pfam" id="PF00156">
    <property type="entry name" value="Pribosyltran"/>
    <property type="match status" value="1"/>
</dbReference>
<dbReference type="GO" id="GO:0046100">
    <property type="term" value="P:hypoxanthine metabolic process"/>
    <property type="evidence" value="ECO:0007669"/>
    <property type="project" value="TreeGrafter"/>
</dbReference>
<feature type="domain" description="Phosphoribosyltransferase" evidence="1">
    <location>
        <begin position="18"/>
        <end position="167"/>
    </location>
</feature>
<keyword evidence="2" id="KW-0328">Glycosyltransferase</keyword>
<dbReference type="GO" id="GO:0032263">
    <property type="term" value="P:GMP salvage"/>
    <property type="evidence" value="ECO:0007669"/>
    <property type="project" value="TreeGrafter"/>
</dbReference>
<proteinExistence type="predicted"/>
<name>A0A3B0ZY24_9ZZZZ</name>
<dbReference type="SUPFAM" id="SSF53271">
    <property type="entry name" value="PRTase-like"/>
    <property type="match status" value="1"/>
</dbReference>
<evidence type="ECO:0000313" key="2">
    <source>
        <dbReference type="EMBL" id="VAW98458.1"/>
    </source>
</evidence>
<gene>
    <name evidence="2" type="ORF">MNBD_GAMMA23-1504</name>
</gene>
<evidence type="ECO:0000259" key="1">
    <source>
        <dbReference type="Pfam" id="PF00156"/>
    </source>
</evidence>
<dbReference type="AlphaFoldDB" id="A0A3B0ZY24"/>
<dbReference type="Gene3D" id="3.40.50.2020">
    <property type="match status" value="1"/>
</dbReference>
<dbReference type="NCBIfam" id="NF006605">
    <property type="entry name" value="PRK09162.1"/>
    <property type="match status" value="1"/>
</dbReference>
<sequence>MKPTTNEVNVILNEADCLFDDKQVQQALDKMAVSISAELENSNPLIIAVMSGAVIPTGHLLTRLNFPLEIDYIHATRYDGDIKGNELKWIVEPRCSLKDRVVVIVDDILDEGYTLEAIIKYCYSKGAASVKSAVLVEKDHQRGISVAVDYIGLTVPDRYVFGYGMDYKGYLRNANGIYAVKGL</sequence>
<dbReference type="GO" id="GO:0000287">
    <property type="term" value="F:magnesium ion binding"/>
    <property type="evidence" value="ECO:0007669"/>
    <property type="project" value="TreeGrafter"/>
</dbReference>
<dbReference type="PANTHER" id="PTHR43340">
    <property type="entry name" value="HYPOXANTHINE-GUANINE PHOSPHORIBOSYLTRANSFERASE"/>
    <property type="match status" value="1"/>
</dbReference>
<organism evidence="2">
    <name type="scientific">hydrothermal vent metagenome</name>
    <dbReference type="NCBI Taxonomy" id="652676"/>
    <lineage>
        <taxon>unclassified sequences</taxon>
        <taxon>metagenomes</taxon>
        <taxon>ecological metagenomes</taxon>
    </lineage>
</organism>
<protein>
    <submittedName>
        <fullName evidence="2">Hypoxanthine-guanine phosphoribosyltransferase</fullName>
        <ecNumber evidence="2">2.4.2.8</ecNumber>
    </submittedName>
</protein>